<comment type="caution">
    <text evidence="6">The sequence shown here is derived from an EMBL/GenBank/DDBJ whole genome shotgun (WGS) entry which is preliminary data.</text>
</comment>
<dbReference type="InterPro" id="IPR003819">
    <property type="entry name" value="TauD/TfdA-like"/>
</dbReference>
<name>A0ABP7YT53_9ACTN</name>
<gene>
    <name evidence="6" type="ORF">GCM10022416_28430</name>
</gene>
<evidence type="ECO:0000256" key="1">
    <source>
        <dbReference type="ARBA" id="ARBA00023002"/>
    </source>
</evidence>
<dbReference type="Proteomes" id="UP001500266">
    <property type="component" value="Unassembled WGS sequence"/>
</dbReference>
<dbReference type="RefSeq" id="WP_345021451.1">
    <property type="nucleotide sequence ID" value="NZ_BAABDO010000035.1"/>
</dbReference>
<sequence>MIPSAPGAGPAGEPLPAAVRTALSEPTAARVADLWRELGLDDATLHDEDAQRGLRDALADRAGEEWRRACARVRRLLDTPPHVALVRAAGPPSPPVLAALSVCLGRLEDPYRRSWSRVMQEIVVDPGSDDALAWHVDSPGWPRTNDLTCLLCVTPAAAGGRTEILPWTAIARELRSAAELRAELAARKIPWVLDEALGSRVVHQPVIGPEGLRFMRGSLERAAAAHPRDAPWITSLCRRFAEVAERARPYLSHRLEEGEILVFDNHRCLHRRGPVHTAEGAGEGAGESADRLLIRTRIGRPAWRRSVAAPFADDSGGRRHRSDAAYSPEGRKE</sequence>
<evidence type="ECO:0000256" key="3">
    <source>
        <dbReference type="RuleBase" id="RU003682"/>
    </source>
</evidence>
<protein>
    <recommendedName>
        <fullName evidence="5">Fe2OG dioxygenase domain-containing protein</fullName>
    </recommendedName>
</protein>
<keyword evidence="2 3" id="KW-0408">Iron</keyword>
<accession>A0ABP7YT53</accession>
<comment type="similarity">
    <text evidence="3">Belongs to the iron/ascorbate-dependent oxidoreductase family.</text>
</comment>
<dbReference type="Gene3D" id="3.60.130.10">
    <property type="entry name" value="Clavaminate synthase-like"/>
    <property type="match status" value="1"/>
</dbReference>
<evidence type="ECO:0000313" key="6">
    <source>
        <dbReference type="EMBL" id="GAA4140892.1"/>
    </source>
</evidence>
<keyword evidence="1 3" id="KW-0560">Oxidoreductase</keyword>
<dbReference type="InterPro" id="IPR042098">
    <property type="entry name" value="TauD-like_sf"/>
</dbReference>
<evidence type="ECO:0000259" key="5">
    <source>
        <dbReference type="PROSITE" id="PS51471"/>
    </source>
</evidence>
<evidence type="ECO:0000313" key="7">
    <source>
        <dbReference type="Proteomes" id="UP001500266"/>
    </source>
</evidence>
<feature type="region of interest" description="Disordered" evidence="4">
    <location>
        <begin position="309"/>
        <end position="333"/>
    </location>
</feature>
<dbReference type="EMBL" id="BAABDO010000035">
    <property type="protein sequence ID" value="GAA4140892.1"/>
    <property type="molecule type" value="Genomic_DNA"/>
</dbReference>
<reference evidence="7" key="1">
    <citation type="journal article" date="2019" name="Int. J. Syst. Evol. Microbiol.">
        <title>The Global Catalogue of Microorganisms (GCM) 10K type strain sequencing project: providing services to taxonomists for standard genome sequencing and annotation.</title>
        <authorList>
            <consortium name="The Broad Institute Genomics Platform"/>
            <consortium name="The Broad Institute Genome Sequencing Center for Infectious Disease"/>
            <person name="Wu L."/>
            <person name="Ma J."/>
        </authorList>
    </citation>
    <scope>NUCLEOTIDE SEQUENCE [LARGE SCALE GENOMIC DNA]</scope>
    <source>
        <strain evidence="7">JCM 17316</strain>
    </source>
</reference>
<dbReference type="PROSITE" id="PS51471">
    <property type="entry name" value="FE2OG_OXY"/>
    <property type="match status" value="1"/>
</dbReference>
<dbReference type="InterPro" id="IPR005123">
    <property type="entry name" value="Oxoglu/Fe-dep_dioxygenase_dom"/>
</dbReference>
<dbReference type="Pfam" id="PF02668">
    <property type="entry name" value="TauD"/>
    <property type="match status" value="1"/>
</dbReference>
<keyword evidence="7" id="KW-1185">Reference proteome</keyword>
<evidence type="ECO:0000256" key="4">
    <source>
        <dbReference type="SAM" id="MobiDB-lite"/>
    </source>
</evidence>
<organism evidence="6 7">
    <name type="scientific">Actinomadura keratinilytica</name>
    <dbReference type="NCBI Taxonomy" id="547461"/>
    <lineage>
        <taxon>Bacteria</taxon>
        <taxon>Bacillati</taxon>
        <taxon>Actinomycetota</taxon>
        <taxon>Actinomycetes</taxon>
        <taxon>Streptosporangiales</taxon>
        <taxon>Thermomonosporaceae</taxon>
        <taxon>Actinomadura</taxon>
    </lineage>
</organism>
<proteinExistence type="inferred from homology"/>
<dbReference type="SUPFAM" id="SSF51197">
    <property type="entry name" value="Clavaminate synthase-like"/>
    <property type="match status" value="1"/>
</dbReference>
<feature type="domain" description="Fe2OG dioxygenase" evidence="5">
    <location>
        <begin position="114"/>
        <end position="300"/>
    </location>
</feature>
<evidence type="ECO:0000256" key="2">
    <source>
        <dbReference type="ARBA" id="ARBA00023004"/>
    </source>
</evidence>
<keyword evidence="3" id="KW-0479">Metal-binding</keyword>